<dbReference type="InterPro" id="IPR011059">
    <property type="entry name" value="Metal-dep_hydrolase_composite"/>
</dbReference>
<proteinExistence type="predicted"/>
<dbReference type="PANTHER" id="PTHR43135:SF3">
    <property type="entry name" value="ALPHA-D-RIBOSE 1-METHYLPHOSPHONATE 5-TRIPHOSPHATE DIPHOSPHATASE"/>
    <property type="match status" value="1"/>
</dbReference>
<dbReference type="CDD" id="cd01299">
    <property type="entry name" value="Met_dep_hydrolase_A"/>
    <property type="match status" value="1"/>
</dbReference>
<dbReference type="PANTHER" id="PTHR43135">
    <property type="entry name" value="ALPHA-D-RIBOSE 1-METHYLPHOSPHONATE 5-TRIPHOSPHATE DIPHOSPHATASE"/>
    <property type="match status" value="1"/>
</dbReference>
<gene>
    <name evidence="2" type="ORF">HRJ34_10690</name>
</gene>
<dbReference type="SUPFAM" id="SSF51556">
    <property type="entry name" value="Metallo-dependent hydrolases"/>
    <property type="match status" value="1"/>
</dbReference>
<evidence type="ECO:0000313" key="3">
    <source>
        <dbReference type="Proteomes" id="UP000664914"/>
    </source>
</evidence>
<dbReference type="InterPro" id="IPR032466">
    <property type="entry name" value="Metal_Hydrolase"/>
</dbReference>
<reference evidence="2" key="2">
    <citation type="submission" date="2021-04" db="EMBL/GenBank/DDBJ databases">
        <title>Isolation and genomic analysis of the ibuprofen-degrading bacterium Sphingomonas strain MPO218.</title>
        <authorList>
            <person name="Aulestia M."/>
            <person name="Flores A."/>
            <person name="Mangas E.L."/>
            <person name="Perez-Pulido A.J."/>
            <person name="Santero E."/>
            <person name="Camacho E.M."/>
        </authorList>
    </citation>
    <scope>NUCLEOTIDE SEQUENCE</scope>
    <source>
        <strain evidence="2">MPO218</strain>
    </source>
</reference>
<dbReference type="Proteomes" id="UP000664914">
    <property type="component" value="Chromosome"/>
</dbReference>
<dbReference type="EMBL" id="CP059319">
    <property type="protein sequence ID" value="QTH23928.1"/>
    <property type="molecule type" value="Genomic_DNA"/>
</dbReference>
<protein>
    <submittedName>
        <fullName evidence="2">Amidohydrolase family protein</fullName>
    </submittedName>
</protein>
<dbReference type="InterPro" id="IPR006680">
    <property type="entry name" value="Amidohydro-rel"/>
</dbReference>
<dbReference type="AlphaFoldDB" id="A0A975D6W3"/>
<accession>A0A975D6W3</accession>
<dbReference type="SUPFAM" id="SSF51338">
    <property type="entry name" value="Composite domain of metallo-dependent hydrolases"/>
    <property type="match status" value="2"/>
</dbReference>
<dbReference type="InterPro" id="IPR057744">
    <property type="entry name" value="OTAase-like"/>
</dbReference>
<evidence type="ECO:0000313" key="2">
    <source>
        <dbReference type="EMBL" id="QTH23928.1"/>
    </source>
</evidence>
<organism evidence="2 3">
    <name type="scientific">Rhizorhabdus wittichii</name>
    <dbReference type="NCBI Taxonomy" id="160791"/>
    <lineage>
        <taxon>Bacteria</taxon>
        <taxon>Pseudomonadati</taxon>
        <taxon>Pseudomonadota</taxon>
        <taxon>Alphaproteobacteria</taxon>
        <taxon>Sphingomonadales</taxon>
        <taxon>Sphingomonadaceae</taxon>
        <taxon>Rhizorhabdus</taxon>
    </lineage>
</organism>
<dbReference type="Pfam" id="PF01979">
    <property type="entry name" value="Amidohydro_1"/>
    <property type="match status" value="1"/>
</dbReference>
<reference evidence="2" key="1">
    <citation type="submission" date="2020-07" db="EMBL/GenBank/DDBJ databases">
        <authorList>
            <person name="Camacho E."/>
        </authorList>
    </citation>
    <scope>NUCLEOTIDE SEQUENCE</scope>
    <source>
        <strain evidence="2">MPO218</strain>
    </source>
</reference>
<dbReference type="Gene3D" id="2.30.40.10">
    <property type="entry name" value="Urease, subunit C, domain 1"/>
    <property type="match status" value="1"/>
</dbReference>
<dbReference type="InterPro" id="IPR051781">
    <property type="entry name" value="Metallo-dep_Hydrolase"/>
</dbReference>
<sequence length="413" mass="45079">MTIVVLENARIFDGHSAECPEGMSVSVEDGVIREVSDRPIKADGARRIDVGGKTLMPGLIDLHVHAYFSDMNAKLVDSRDAPYRTAHAVKKLGHALDCGFTTVRDIGGGDYSLASAIEDRLIRAPRFFYAGKVLSMTGGHVDYRTPNEQHHTHGYCSCGSMNWGGVVVDGVDACIKAAREELRRGAHCIKIVASGGVMSPSDPMWMNQFREDETRAIVNECIERRTYVSAHCHPVSAIRRSIEFGVRCIEHATLIDAETARFVAERGAFVVPTMSVIFVSMEVGAALGMTPDSMAKLEVAADAAIEGLQHMRDAGVKMGFGTDLLGSTYDRQCREFEFRRQVFTPLEMLRQATSTGAEILMQEGKLGCVRPGAHADLIVVDGDPLKDIALLAADGRKLDLIMRAGEIVKNRLD</sequence>
<feature type="domain" description="Amidohydrolase-related" evidence="1">
    <location>
        <begin position="54"/>
        <end position="408"/>
    </location>
</feature>
<name>A0A975D6W3_9SPHN</name>
<dbReference type="GO" id="GO:0016810">
    <property type="term" value="F:hydrolase activity, acting on carbon-nitrogen (but not peptide) bonds"/>
    <property type="evidence" value="ECO:0007669"/>
    <property type="project" value="InterPro"/>
</dbReference>
<dbReference type="Gene3D" id="3.20.20.140">
    <property type="entry name" value="Metal-dependent hydrolases"/>
    <property type="match status" value="1"/>
</dbReference>
<evidence type="ECO:0000259" key="1">
    <source>
        <dbReference type="Pfam" id="PF01979"/>
    </source>
</evidence>